<dbReference type="PRINTS" id="PR00411">
    <property type="entry name" value="PNDRDTASEI"/>
</dbReference>
<dbReference type="GO" id="GO:0010181">
    <property type="term" value="F:FMN binding"/>
    <property type="evidence" value="ECO:0007669"/>
    <property type="project" value="InterPro"/>
</dbReference>
<dbReference type="Gene3D" id="3.50.50.60">
    <property type="entry name" value="FAD/NAD(P)-binding domain"/>
    <property type="match status" value="1"/>
</dbReference>
<dbReference type="Gene3D" id="3.20.20.70">
    <property type="entry name" value="Aldolase class I"/>
    <property type="match status" value="1"/>
</dbReference>
<evidence type="ECO:0000256" key="2">
    <source>
        <dbReference type="ARBA" id="ARBA00001966"/>
    </source>
</evidence>
<keyword evidence="4" id="KW-0285">Flavoprotein</keyword>
<sequence>MKNMFKKLFQPEKINQCIIPNRLVVPAMVTDLCNVDGTATDRYIAYHEEKAKGGWGLIITENYAVNEHGMGCEHIGGLWRDEQIPGHKKLTDTIHQYDSKIFAQIYHAGRQTSHLVNGGVQPVAPSAIPCPALQEMPKELTEVEIQQLVKDFGDCALRVKKAGFDGVEIHAGHGYLIAEFLSPYANKRTDKYGGSLDGRIQFLKEIYQTVRLAVGDDYPVTIRISADEGFVGGRDISETRVLAQIFEDWGVDALHITMGVYGEHSKSCTVPPMYVGHAWAVSFCEELKKMVNIPIIAVNRINDPRMADNVLAMGKADFIAMGRGSLADPYLPKKAQEGDTASIRYCLGCMQGCLASLPLGVPFTCLVNPSLGREAEVDYSKVNDPKRVYIAGGGPAGLEAARIAAVRGHQVTLFEKNGHLGGQFRSAAFPPGKGELATYTAWLVRELDKLKVDIRLNTELTKALVEKDHPDTVIIATGGTPSVPPIKGIKQSHVVLAEDVLLGNVTTGKRVVIAGGGEVGGETAAHLAMQQKEVTIVEMRDRVLQELDGVSKRYLMAILDEYDVKQYLNTKLCEIRENQVDLENAEGHFSVDADTVVIALGYRPVNNLVGQLDGIVDNTIVIGGAVKTSNALVAAREGFDAGMSIA</sequence>
<evidence type="ECO:0000256" key="3">
    <source>
        <dbReference type="ARBA" id="ARBA00011048"/>
    </source>
</evidence>
<reference evidence="13" key="1">
    <citation type="submission" date="2015-01" db="EMBL/GenBank/DDBJ databases">
        <authorList>
            <person name="Paterson Steve"/>
        </authorList>
    </citation>
    <scope>NUCLEOTIDE SEQUENCE [LARGE SCALE GENOMIC DNA]</scope>
    <source>
        <strain evidence="13">OBR1</strain>
    </source>
</reference>
<keyword evidence="9" id="KW-0411">Iron-sulfur</keyword>
<comment type="similarity">
    <text evidence="3">In the N-terminal section; belongs to the NADH:flavin oxidoreductase/NADH oxidase family.</text>
</comment>
<dbReference type="EMBL" id="CGIG01000001">
    <property type="protein sequence ID" value="CPR16707.1"/>
    <property type="molecule type" value="Genomic_DNA"/>
</dbReference>
<dbReference type="Pfam" id="PF07992">
    <property type="entry name" value="Pyr_redox_2"/>
    <property type="match status" value="1"/>
</dbReference>
<keyword evidence="8" id="KW-0408">Iron</keyword>
<dbReference type="InterPro" id="IPR023753">
    <property type="entry name" value="FAD/NAD-binding_dom"/>
</dbReference>
<dbReference type="Pfam" id="PF00724">
    <property type="entry name" value="Oxidored_FMN"/>
    <property type="match status" value="1"/>
</dbReference>
<dbReference type="RefSeq" id="WP_390199417.1">
    <property type="nucleotide sequence ID" value="NZ_JAVCYT010000085.1"/>
</dbReference>
<dbReference type="InterPro" id="IPR051793">
    <property type="entry name" value="NADH:flavin_oxidoreductase"/>
</dbReference>
<evidence type="ECO:0000256" key="9">
    <source>
        <dbReference type="ARBA" id="ARBA00023014"/>
    </source>
</evidence>
<dbReference type="PRINTS" id="PR00368">
    <property type="entry name" value="FADPNR"/>
</dbReference>
<comment type="cofactor">
    <cofactor evidence="1">
        <name>FMN</name>
        <dbReference type="ChEBI" id="CHEBI:58210"/>
    </cofactor>
</comment>
<dbReference type="Proteomes" id="UP000044377">
    <property type="component" value="Unassembled WGS sequence"/>
</dbReference>
<dbReference type="InterPro" id="IPR036188">
    <property type="entry name" value="FAD/NAD-bd_sf"/>
</dbReference>
<evidence type="ECO:0000256" key="6">
    <source>
        <dbReference type="ARBA" id="ARBA00022723"/>
    </source>
</evidence>
<dbReference type="STRING" id="1109412.BN1221_02231"/>
<evidence type="ECO:0000256" key="4">
    <source>
        <dbReference type="ARBA" id="ARBA00022630"/>
    </source>
</evidence>
<dbReference type="InterPro" id="IPR001155">
    <property type="entry name" value="OxRdtase_FMN_N"/>
</dbReference>
<accession>A0A0G4JV28</accession>
<evidence type="ECO:0000259" key="10">
    <source>
        <dbReference type="Pfam" id="PF00724"/>
    </source>
</evidence>
<dbReference type="EC" id="1.3.1.34" evidence="12"/>
<dbReference type="CDD" id="cd02803">
    <property type="entry name" value="OYE_like_FMN_family"/>
    <property type="match status" value="1"/>
</dbReference>
<comment type="cofactor">
    <cofactor evidence="2">
        <name>[4Fe-4S] cluster</name>
        <dbReference type="ChEBI" id="CHEBI:49883"/>
    </cofactor>
</comment>
<dbReference type="AlphaFoldDB" id="A0A0G4JV28"/>
<dbReference type="InterPro" id="IPR013785">
    <property type="entry name" value="Aldolase_TIM"/>
</dbReference>
<keyword evidence="13" id="KW-1185">Reference proteome</keyword>
<feature type="domain" description="FAD/NAD(P)-binding" evidence="11">
    <location>
        <begin position="387"/>
        <end position="621"/>
    </location>
</feature>
<evidence type="ECO:0000313" key="12">
    <source>
        <dbReference type="EMBL" id="CPR16707.1"/>
    </source>
</evidence>
<keyword evidence="7 12" id="KW-0560">Oxidoreductase</keyword>
<name>A0A0G4JV28_9GAMM</name>
<dbReference type="PANTHER" id="PTHR42917">
    <property type="entry name" value="2,4-DIENOYL-COA REDUCTASE"/>
    <property type="match status" value="1"/>
</dbReference>
<evidence type="ECO:0000256" key="8">
    <source>
        <dbReference type="ARBA" id="ARBA00023004"/>
    </source>
</evidence>
<evidence type="ECO:0000256" key="5">
    <source>
        <dbReference type="ARBA" id="ARBA00022643"/>
    </source>
</evidence>
<dbReference type="GO" id="GO:0046872">
    <property type="term" value="F:metal ion binding"/>
    <property type="evidence" value="ECO:0007669"/>
    <property type="project" value="UniProtKB-KW"/>
</dbReference>
<feature type="domain" description="NADH:flavin oxidoreductase/NADH oxidase N-terminal" evidence="10">
    <location>
        <begin position="7"/>
        <end position="338"/>
    </location>
</feature>
<organism evidence="12 13">
    <name type="scientific">Brenneria goodwinii</name>
    <dbReference type="NCBI Taxonomy" id="1109412"/>
    <lineage>
        <taxon>Bacteria</taxon>
        <taxon>Pseudomonadati</taxon>
        <taxon>Pseudomonadota</taxon>
        <taxon>Gammaproteobacteria</taxon>
        <taxon>Enterobacterales</taxon>
        <taxon>Pectobacteriaceae</taxon>
        <taxon>Brenneria</taxon>
    </lineage>
</organism>
<keyword evidence="6" id="KW-0479">Metal-binding</keyword>
<dbReference type="SUPFAM" id="SSF51395">
    <property type="entry name" value="FMN-linked oxidoreductases"/>
    <property type="match status" value="1"/>
</dbReference>
<protein>
    <submittedName>
        <fullName evidence="12">2,4-dienoyl-CoA reductase [NADPH]</fullName>
        <ecNumber evidence="12">1.3.1.34</ecNumber>
    </submittedName>
</protein>
<keyword evidence="5" id="KW-0288">FMN</keyword>
<evidence type="ECO:0000256" key="7">
    <source>
        <dbReference type="ARBA" id="ARBA00023002"/>
    </source>
</evidence>
<dbReference type="PANTHER" id="PTHR42917:SF2">
    <property type="entry name" value="2,4-DIENOYL-COA REDUCTASE [(2E)-ENOYL-COA-PRODUCING]"/>
    <property type="match status" value="1"/>
</dbReference>
<evidence type="ECO:0000259" key="11">
    <source>
        <dbReference type="Pfam" id="PF07992"/>
    </source>
</evidence>
<dbReference type="GO" id="GO:0008670">
    <property type="term" value="F:2,4-dienoyl-CoA reductase (NADPH) activity"/>
    <property type="evidence" value="ECO:0007669"/>
    <property type="project" value="UniProtKB-EC"/>
</dbReference>
<gene>
    <name evidence="12" type="ORF">BN1221_02231</name>
</gene>
<evidence type="ECO:0000256" key="1">
    <source>
        <dbReference type="ARBA" id="ARBA00001917"/>
    </source>
</evidence>
<proteinExistence type="inferred from homology"/>
<dbReference type="Gene3D" id="3.40.50.720">
    <property type="entry name" value="NAD(P)-binding Rossmann-like Domain"/>
    <property type="match status" value="1"/>
</dbReference>
<dbReference type="SUPFAM" id="SSF51905">
    <property type="entry name" value="FAD/NAD(P)-binding domain"/>
    <property type="match status" value="1"/>
</dbReference>
<dbReference type="GO" id="GO:0051536">
    <property type="term" value="F:iron-sulfur cluster binding"/>
    <property type="evidence" value="ECO:0007669"/>
    <property type="project" value="UniProtKB-KW"/>
</dbReference>
<evidence type="ECO:0000313" key="13">
    <source>
        <dbReference type="Proteomes" id="UP000044377"/>
    </source>
</evidence>